<dbReference type="InterPro" id="IPR036873">
    <property type="entry name" value="Rhodanese-like_dom_sf"/>
</dbReference>
<dbReference type="EMBL" id="JAPWTJ010000106">
    <property type="protein sequence ID" value="KAJ8982804.1"/>
    <property type="molecule type" value="Genomic_DNA"/>
</dbReference>
<reference evidence="1" key="1">
    <citation type="journal article" date="2023" name="Insect Mol. Biol.">
        <title>Genome sequencing provides insights into the evolution of gene families encoding plant cell wall-degrading enzymes in longhorned beetles.</title>
        <authorList>
            <person name="Shin N.R."/>
            <person name="Okamura Y."/>
            <person name="Kirsch R."/>
            <person name="Pauchet Y."/>
        </authorList>
    </citation>
    <scope>NUCLEOTIDE SEQUENCE</scope>
    <source>
        <strain evidence="1">MMC_N1</strain>
    </source>
</reference>
<sequence length="289" mass="34008">MVKSKPLYLASSFDELQQYVETDVFKDLRRIDKIPHAAHRLLTELFSVQDDQEKVYIIGKRYLKLMDYYFKHQQDKNFCELRYGNEYHQIQKLLADLERELRERYEAQVEEVTPPGSIKESSGYIKPGVYQTPPRDSGYLKPGLYTVAADIDVQTLDYGPSQLFRDLMTEKDLLSANTLGQRLDIDTKDVWNKRDEYDLIVLLDFDTDNFNYSGSRLERLKQCIVEWDFNKTYKHEPVFLKGGFKEFLEWYPSEVSNPQAYLSRTNSEIDELLTMDEVAYPKLALALEK</sequence>
<protein>
    <submittedName>
        <fullName evidence="1">Uncharacterized protein</fullName>
    </submittedName>
</protein>
<evidence type="ECO:0000313" key="2">
    <source>
        <dbReference type="Proteomes" id="UP001162164"/>
    </source>
</evidence>
<organism evidence="1 2">
    <name type="scientific">Molorchus minor</name>
    <dbReference type="NCBI Taxonomy" id="1323400"/>
    <lineage>
        <taxon>Eukaryota</taxon>
        <taxon>Metazoa</taxon>
        <taxon>Ecdysozoa</taxon>
        <taxon>Arthropoda</taxon>
        <taxon>Hexapoda</taxon>
        <taxon>Insecta</taxon>
        <taxon>Pterygota</taxon>
        <taxon>Neoptera</taxon>
        <taxon>Endopterygota</taxon>
        <taxon>Coleoptera</taxon>
        <taxon>Polyphaga</taxon>
        <taxon>Cucujiformia</taxon>
        <taxon>Chrysomeloidea</taxon>
        <taxon>Cerambycidae</taxon>
        <taxon>Lamiinae</taxon>
        <taxon>Monochamini</taxon>
        <taxon>Molorchus</taxon>
    </lineage>
</organism>
<name>A0ABQ9JXI6_9CUCU</name>
<proteinExistence type="predicted"/>
<keyword evidence="2" id="KW-1185">Reference proteome</keyword>
<gene>
    <name evidence="1" type="ORF">NQ317_010425</name>
</gene>
<dbReference type="Proteomes" id="UP001162164">
    <property type="component" value="Unassembled WGS sequence"/>
</dbReference>
<dbReference type="SUPFAM" id="SSF140856">
    <property type="entry name" value="USP8 N-terminal domain-like"/>
    <property type="match status" value="1"/>
</dbReference>
<accession>A0ABQ9JXI6</accession>
<comment type="caution">
    <text evidence="1">The sequence shown here is derived from an EMBL/GenBank/DDBJ whole genome shotgun (WGS) entry which is preliminary data.</text>
</comment>
<dbReference type="Gene3D" id="3.40.250.10">
    <property type="entry name" value="Rhodanese-like domain"/>
    <property type="match status" value="1"/>
</dbReference>
<evidence type="ECO:0000313" key="1">
    <source>
        <dbReference type="EMBL" id="KAJ8982804.1"/>
    </source>
</evidence>
<dbReference type="SUPFAM" id="SSF52821">
    <property type="entry name" value="Rhodanese/Cell cycle control phosphatase"/>
    <property type="match status" value="1"/>
</dbReference>